<dbReference type="PANTHER" id="PTHR13966">
    <property type="entry name" value="ENDONUCLEASE RELATED"/>
    <property type="match status" value="1"/>
</dbReference>
<dbReference type="Pfam" id="PF01223">
    <property type="entry name" value="Endonuclease_NS"/>
    <property type="match status" value="1"/>
</dbReference>
<feature type="domain" description="DNA/RNA non-specific endonuclease/pyrophosphatase/phosphodiesterase" evidence="5">
    <location>
        <begin position="76"/>
        <end position="286"/>
    </location>
</feature>
<dbReference type="SUPFAM" id="SSF54060">
    <property type="entry name" value="His-Me finger endonucleases"/>
    <property type="match status" value="1"/>
</dbReference>
<dbReference type="EMBL" id="QDFT01000003">
    <property type="protein sequence ID" value="PVE79184.1"/>
    <property type="molecule type" value="Genomic_DNA"/>
</dbReference>
<dbReference type="GO" id="GO:0004519">
    <property type="term" value="F:endonuclease activity"/>
    <property type="evidence" value="ECO:0007669"/>
    <property type="project" value="UniProtKB-KW"/>
</dbReference>
<keyword evidence="6" id="KW-0378">Hydrolase</keyword>
<proteinExistence type="predicted"/>
<protein>
    <submittedName>
        <fullName evidence="6">Endonuclease</fullName>
    </submittedName>
</protein>
<feature type="binding site" evidence="2">
    <location>
        <position position="174"/>
    </location>
    <ligand>
        <name>Mg(2+)</name>
        <dbReference type="ChEBI" id="CHEBI:18420"/>
        <note>catalytic</note>
    </ligand>
</feature>
<keyword evidence="2" id="KW-0479">Metal-binding</keyword>
<dbReference type="InterPro" id="IPR020821">
    <property type="entry name" value="ENPP1-3/EXOG-like_nuc-like"/>
</dbReference>
<dbReference type="GO" id="GO:0016787">
    <property type="term" value="F:hydrolase activity"/>
    <property type="evidence" value="ECO:0007669"/>
    <property type="project" value="InterPro"/>
</dbReference>
<keyword evidence="6" id="KW-0255">Endonuclease</keyword>
<keyword evidence="6" id="KW-0540">Nuclease</keyword>
<sequence>MAAPPASASQRRPAASAAKKPSGASARVFTYRSITPVCRDVGGRRHDGGMSDGYDPDFLGIPLPLPSPERPATRLDYPRFSVLLDEQRRFAAVTGVVIDGATLRDLPRTGEWRLDPRVAADAQAGPEVYSRNDLDRGHLVRRRDPGWGESSEARDATEATFFYTNAAPQAAGFNQSEELWLGLEDHVLAYAETTDQRIAVFTAPVLGADDPPYRGIRVPLRFWKVAAWRAGDVLGAAGFVLDQSDLVDTRQGLVVPPLGAFRTFQVPIAELAAEAGIDVGPLASADTLVRRGLRPVAARELRSAADIVL</sequence>
<evidence type="ECO:0000256" key="1">
    <source>
        <dbReference type="PIRSR" id="PIRSR640255-1"/>
    </source>
</evidence>
<dbReference type="GO" id="GO:0003676">
    <property type="term" value="F:nucleic acid binding"/>
    <property type="evidence" value="ECO:0007669"/>
    <property type="project" value="InterPro"/>
</dbReference>
<dbReference type="SMART" id="SM00477">
    <property type="entry name" value="NUC"/>
    <property type="match status" value="1"/>
</dbReference>
<feature type="region of interest" description="Disordered" evidence="3">
    <location>
        <begin position="1"/>
        <end position="26"/>
    </location>
</feature>
<dbReference type="PANTHER" id="PTHR13966:SF5">
    <property type="entry name" value="ENDONUCLEASE G, MITOCHONDRIAL"/>
    <property type="match status" value="1"/>
</dbReference>
<dbReference type="SMART" id="SM00892">
    <property type="entry name" value="Endonuclease_NS"/>
    <property type="match status" value="1"/>
</dbReference>
<evidence type="ECO:0000256" key="2">
    <source>
        <dbReference type="PIRSR" id="PIRSR640255-2"/>
    </source>
</evidence>
<evidence type="ECO:0000313" key="7">
    <source>
        <dbReference type="Proteomes" id="UP000244649"/>
    </source>
</evidence>
<organism evidence="6 7">
    <name type="scientific">Microbacterium testaceum</name>
    <name type="common">Aureobacterium testaceum</name>
    <name type="synonym">Brevibacterium testaceum</name>
    <dbReference type="NCBI Taxonomy" id="2033"/>
    <lineage>
        <taxon>Bacteria</taxon>
        <taxon>Bacillati</taxon>
        <taxon>Actinomycetota</taxon>
        <taxon>Actinomycetes</taxon>
        <taxon>Micrococcales</taxon>
        <taxon>Microbacteriaceae</taxon>
        <taxon>Microbacterium</taxon>
    </lineage>
</organism>
<dbReference type="GO" id="GO:0046872">
    <property type="term" value="F:metal ion binding"/>
    <property type="evidence" value="ECO:0007669"/>
    <property type="project" value="UniProtKB-KW"/>
</dbReference>
<accession>A0A2T7WX01</accession>
<dbReference type="InterPro" id="IPR044929">
    <property type="entry name" value="DNA/RNA_non-sp_Endonuclease_sf"/>
</dbReference>
<dbReference type="Proteomes" id="UP000244649">
    <property type="component" value="Unassembled WGS sequence"/>
</dbReference>
<dbReference type="Gene3D" id="3.40.570.10">
    <property type="entry name" value="Extracellular Endonuclease, subunit A"/>
    <property type="match status" value="1"/>
</dbReference>
<gene>
    <name evidence="6" type="ORF">DC432_01920</name>
</gene>
<feature type="active site" description="Proton acceptor" evidence="1">
    <location>
        <position position="138"/>
    </location>
</feature>
<reference evidence="6 7" key="1">
    <citation type="submission" date="2018-04" db="EMBL/GenBank/DDBJ databases">
        <authorList>
            <person name="Go L.Y."/>
            <person name="Mitchell J.A."/>
        </authorList>
    </citation>
    <scope>NUCLEOTIDE SEQUENCE [LARGE SCALE GENOMIC DNA]</scope>
    <source>
        <strain evidence="6 7">TPD7010</strain>
    </source>
</reference>
<evidence type="ECO:0000256" key="3">
    <source>
        <dbReference type="SAM" id="MobiDB-lite"/>
    </source>
</evidence>
<comment type="caution">
    <text evidence="6">The sequence shown here is derived from an EMBL/GenBank/DDBJ whole genome shotgun (WGS) entry which is preliminary data.</text>
</comment>
<evidence type="ECO:0000259" key="5">
    <source>
        <dbReference type="SMART" id="SM00892"/>
    </source>
</evidence>
<feature type="domain" description="ENPP1-3/EXOG-like endonuclease/phosphodiesterase" evidence="4">
    <location>
        <begin position="77"/>
        <end position="286"/>
    </location>
</feature>
<dbReference type="InterPro" id="IPR001604">
    <property type="entry name" value="Endo_G_ENPP1-like_dom"/>
</dbReference>
<dbReference type="InterPro" id="IPR040255">
    <property type="entry name" value="Non-specific_endonuclease"/>
</dbReference>
<dbReference type="InterPro" id="IPR044925">
    <property type="entry name" value="His-Me_finger_sf"/>
</dbReference>
<name>A0A2T7WX01_MICTE</name>
<evidence type="ECO:0000313" key="6">
    <source>
        <dbReference type="EMBL" id="PVE79184.1"/>
    </source>
</evidence>
<evidence type="ECO:0000259" key="4">
    <source>
        <dbReference type="SMART" id="SM00477"/>
    </source>
</evidence>
<dbReference type="AlphaFoldDB" id="A0A2T7WX01"/>